<dbReference type="GO" id="GO:0006637">
    <property type="term" value="P:acyl-CoA metabolic process"/>
    <property type="evidence" value="ECO:0007669"/>
    <property type="project" value="TreeGrafter"/>
</dbReference>
<dbReference type="SUPFAM" id="SSF54637">
    <property type="entry name" value="Thioesterase/thiol ester dehydrase-isomerase"/>
    <property type="match status" value="1"/>
</dbReference>
<dbReference type="CDD" id="cd03442">
    <property type="entry name" value="BFIT_BACH"/>
    <property type="match status" value="1"/>
</dbReference>
<evidence type="ECO:0000256" key="1">
    <source>
        <dbReference type="ARBA" id="ARBA00022801"/>
    </source>
</evidence>
<dbReference type="GO" id="GO:0052816">
    <property type="term" value="F:long-chain fatty acyl-CoA hydrolase activity"/>
    <property type="evidence" value="ECO:0007669"/>
    <property type="project" value="TreeGrafter"/>
</dbReference>
<dbReference type="PANTHER" id="PTHR11049:SF24">
    <property type="entry name" value="CYTOSOLIC ACYL COENZYME A THIOESTER HYDROLASE"/>
    <property type="match status" value="1"/>
</dbReference>
<protein>
    <recommendedName>
        <fullName evidence="3">HotDog ACOT-type domain-containing protein</fullName>
    </recommendedName>
</protein>
<dbReference type="EMBL" id="UINC01005892">
    <property type="protein sequence ID" value="SVA24203.1"/>
    <property type="molecule type" value="Genomic_DNA"/>
</dbReference>
<dbReference type="InterPro" id="IPR033120">
    <property type="entry name" value="HOTDOG_ACOT"/>
</dbReference>
<accession>A0A381UC75</accession>
<evidence type="ECO:0000259" key="3">
    <source>
        <dbReference type="PROSITE" id="PS51770"/>
    </source>
</evidence>
<reference evidence="4" key="1">
    <citation type="submission" date="2018-05" db="EMBL/GenBank/DDBJ databases">
        <authorList>
            <person name="Lanie J.A."/>
            <person name="Ng W.-L."/>
            <person name="Kazmierczak K.M."/>
            <person name="Andrzejewski T.M."/>
            <person name="Davidsen T.M."/>
            <person name="Wayne K.J."/>
            <person name="Tettelin H."/>
            <person name="Glass J.I."/>
            <person name="Rusch D."/>
            <person name="Podicherti R."/>
            <person name="Tsui H.-C.T."/>
            <person name="Winkler M.E."/>
        </authorList>
    </citation>
    <scope>NUCLEOTIDE SEQUENCE</scope>
</reference>
<name>A0A381UC75_9ZZZZ</name>
<dbReference type="GO" id="GO:0005829">
    <property type="term" value="C:cytosol"/>
    <property type="evidence" value="ECO:0007669"/>
    <property type="project" value="TreeGrafter"/>
</dbReference>
<gene>
    <name evidence="4" type="ORF">METZ01_LOCUS77057</name>
</gene>
<dbReference type="InterPro" id="IPR006683">
    <property type="entry name" value="Thioestr_dom"/>
</dbReference>
<dbReference type="Gene3D" id="3.10.129.10">
    <property type="entry name" value="Hotdog Thioesterase"/>
    <property type="match status" value="1"/>
</dbReference>
<evidence type="ECO:0000256" key="2">
    <source>
        <dbReference type="SAM" id="MobiDB-lite"/>
    </source>
</evidence>
<dbReference type="InterPro" id="IPR029069">
    <property type="entry name" value="HotDog_dom_sf"/>
</dbReference>
<dbReference type="InterPro" id="IPR040170">
    <property type="entry name" value="Cytosol_ACT"/>
</dbReference>
<feature type="compositionally biased region" description="Basic and acidic residues" evidence="2">
    <location>
        <begin position="138"/>
        <end position="147"/>
    </location>
</feature>
<dbReference type="Pfam" id="PF03061">
    <property type="entry name" value="4HBT"/>
    <property type="match status" value="1"/>
</dbReference>
<feature type="region of interest" description="Disordered" evidence="2">
    <location>
        <begin position="138"/>
        <end position="160"/>
    </location>
</feature>
<organism evidence="4">
    <name type="scientific">marine metagenome</name>
    <dbReference type="NCBI Taxonomy" id="408172"/>
    <lineage>
        <taxon>unclassified sequences</taxon>
        <taxon>metagenomes</taxon>
        <taxon>ecological metagenomes</taxon>
    </lineage>
</organism>
<sequence>METKAIKDTQVIMHELVLPNDTNLLGNVLGGRVMHLMDMCAAMSAYKHARTAVVTASVDQLDFLAPVKMGDIMILKSSVNYTGKSSMEVGVRIESENPKTGSIYHTSSAYLTFVSLNDNGKPQGVPMVNPETEVEKRRFYEGEERSNQRRVRIKRDKKNN</sequence>
<feature type="compositionally biased region" description="Basic residues" evidence="2">
    <location>
        <begin position="148"/>
        <end position="160"/>
    </location>
</feature>
<dbReference type="AlphaFoldDB" id="A0A381UC75"/>
<feature type="domain" description="HotDog ACOT-type" evidence="3">
    <location>
        <begin position="7"/>
        <end position="119"/>
    </location>
</feature>
<keyword evidence="1" id="KW-0378">Hydrolase</keyword>
<dbReference type="PROSITE" id="PS51770">
    <property type="entry name" value="HOTDOG_ACOT"/>
    <property type="match status" value="1"/>
</dbReference>
<dbReference type="GO" id="GO:0009062">
    <property type="term" value="P:fatty acid catabolic process"/>
    <property type="evidence" value="ECO:0007669"/>
    <property type="project" value="TreeGrafter"/>
</dbReference>
<proteinExistence type="predicted"/>
<evidence type="ECO:0000313" key="4">
    <source>
        <dbReference type="EMBL" id="SVA24203.1"/>
    </source>
</evidence>
<dbReference type="PANTHER" id="PTHR11049">
    <property type="entry name" value="ACYL COENZYME A THIOESTER HYDROLASE"/>
    <property type="match status" value="1"/>
</dbReference>